<evidence type="ECO:0000313" key="1">
    <source>
        <dbReference type="EMBL" id="RVW14684.1"/>
    </source>
</evidence>
<accession>A0A438BUM9</accession>
<organism evidence="1 2">
    <name type="scientific">Vitis vinifera</name>
    <name type="common">Grape</name>
    <dbReference type="NCBI Taxonomy" id="29760"/>
    <lineage>
        <taxon>Eukaryota</taxon>
        <taxon>Viridiplantae</taxon>
        <taxon>Streptophyta</taxon>
        <taxon>Embryophyta</taxon>
        <taxon>Tracheophyta</taxon>
        <taxon>Spermatophyta</taxon>
        <taxon>Magnoliopsida</taxon>
        <taxon>eudicotyledons</taxon>
        <taxon>Gunneridae</taxon>
        <taxon>Pentapetalae</taxon>
        <taxon>rosids</taxon>
        <taxon>Vitales</taxon>
        <taxon>Vitaceae</taxon>
        <taxon>Viteae</taxon>
        <taxon>Vitis</taxon>
    </lineage>
</organism>
<dbReference type="AlphaFoldDB" id="A0A438BUM9"/>
<protein>
    <submittedName>
        <fullName evidence="1">Uncharacterized protein</fullName>
    </submittedName>
</protein>
<reference evidence="1 2" key="1">
    <citation type="journal article" date="2018" name="PLoS Genet.">
        <title>Population sequencing reveals clonal diversity and ancestral inbreeding in the grapevine cultivar Chardonnay.</title>
        <authorList>
            <person name="Roach M.J."/>
            <person name="Johnson D.L."/>
            <person name="Bohlmann J."/>
            <person name="van Vuuren H.J."/>
            <person name="Jones S.J."/>
            <person name="Pretorius I.S."/>
            <person name="Schmidt S.A."/>
            <person name="Borneman A.R."/>
        </authorList>
    </citation>
    <scope>NUCLEOTIDE SEQUENCE [LARGE SCALE GENOMIC DNA]</scope>
    <source>
        <strain evidence="2">cv. Chardonnay</strain>
        <tissue evidence="1">Leaf</tissue>
    </source>
</reference>
<sequence>MMVAYLVPIVTSVGSTGEALHVFSILRAQISIFVVSKLDLGLIHVLKWMKILKYITEDEELRCIPAIISTIRAQVFSRLLGIVDSEVWQESWGYEGISFEIITSSILRFLSWKSPFVQVCIAILRHNSTHQECFLFGNFLIK</sequence>
<proteinExistence type="predicted"/>
<dbReference type="EMBL" id="QGNW01002613">
    <property type="protein sequence ID" value="RVW14684.1"/>
    <property type="molecule type" value="Genomic_DNA"/>
</dbReference>
<comment type="caution">
    <text evidence="1">The sequence shown here is derived from an EMBL/GenBank/DDBJ whole genome shotgun (WGS) entry which is preliminary data.</text>
</comment>
<evidence type="ECO:0000313" key="2">
    <source>
        <dbReference type="Proteomes" id="UP000288805"/>
    </source>
</evidence>
<dbReference type="Proteomes" id="UP000288805">
    <property type="component" value="Unassembled WGS sequence"/>
</dbReference>
<name>A0A438BUM9_VITVI</name>
<gene>
    <name evidence="1" type="ORF">CK203_100406</name>
</gene>